<feature type="compositionally biased region" description="Low complexity" evidence="1">
    <location>
        <begin position="152"/>
        <end position="201"/>
    </location>
</feature>
<feature type="transmembrane region" description="Helical" evidence="2">
    <location>
        <begin position="21"/>
        <end position="42"/>
    </location>
</feature>
<name>A0A6L5JYS9_RHOTE</name>
<keyword evidence="2" id="KW-0812">Transmembrane</keyword>
<feature type="compositionally biased region" description="Low complexity" evidence="1">
    <location>
        <begin position="101"/>
        <end position="144"/>
    </location>
</feature>
<evidence type="ECO:0000313" key="4">
    <source>
        <dbReference type="EMBL" id="MQY52473.1"/>
    </source>
</evidence>
<dbReference type="Proteomes" id="UP000480275">
    <property type="component" value="Unassembled WGS sequence"/>
</dbReference>
<dbReference type="GO" id="GO:0042834">
    <property type="term" value="F:peptidoglycan binding"/>
    <property type="evidence" value="ECO:0007669"/>
    <property type="project" value="InterPro"/>
</dbReference>
<reference evidence="4 5" key="1">
    <citation type="submission" date="2019-10" db="EMBL/GenBank/DDBJ databases">
        <title>Whole-genome sequence of the purple nonsulfur photosynthetic bacterium Rhodocyclus tenuis.</title>
        <authorList>
            <person name="Kyndt J.A."/>
            <person name="Meyer T.E."/>
        </authorList>
    </citation>
    <scope>NUCLEOTIDE SEQUENCE [LARGE SCALE GENOMIC DNA]</scope>
    <source>
        <strain evidence="4 5">DSM 110</strain>
    </source>
</reference>
<evidence type="ECO:0000256" key="1">
    <source>
        <dbReference type="SAM" id="MobiDB-lite"/>
    </source>
</evidence>
<evidence type="ECO:0000256" key="2">
    <source>
        <dbReference type="SAM" id="Phobius"/>
    </source>
</evidence>
<dbReference type="InterPro" id="IPR007730">
    <property type="entry name" value="SPOR-like_dom"/>
</dbReference>
<dbReference type="Gene3D" id="3.30.70.1070">
    <property type="entry name" value="Sporulation related repeat"/>
    <property type="match status" value="1"/>
</dbReference>
<sequence length="276" mass="27678">MAEKAAASPAKVEAPELKRKLAWRMGVAGLMIVVLLAVLAMFDRLNTPDDEEESPRFTAPVPTAKPTPAPAQTATQPVTQAASGAPSAETPTKPIDKAPVAESSAAPTRPATPAATAAEAPARPEVAAQPSPSRAAAPAHNASADKSPKASPPVVSTAPAPAAANPPAARPAAAPAPASAAAAAPPAAPAAAPALPNTTPRLLSGFALQTGVFSDVRRAEEMHAMLTLNGIPSTIEARVQAGPFRSRAEAKAARAKLEALGIDSVLLSPPKASSRH</sequence>
<keyword evidence="2" id="KW-0472">Membrane</keyword>
<evidence type="ECO:0000313" key="5">
    <source>
        <dbReference type="Proteomes" id="UP000480275"/>
    </source>
</evidence>
<dbReference type="SUPFAM" id="SSF110997">
    <property type="entry name" value="Sporulation related repeat"/>
    <property type="match status" value="1"/>
</dbReference>
<dbReference type="InterPro" id="IPR036680">
    <property type="entry name" value="SPOR-like_sf"/>
</dbReference>
<proteinExistence type="predicted"/>
<dbReference type="AlphaFoldDB" id="A0A6L5JYS9"/>
<accession>A0A6L5JYS9</accession>
<dbReference type="Pfam" id="PF05036">
    <property type="entry name" value="SPOR"/>
    <property type="match status" value="1"/>
</dbReference>
<keyword evidence="2" id="KW-1133">Transmembrane helix</keyword>
<dbReference type="EMBL" id="WIXJ01000011">
    <property type="protein sequence ID" value="MQY52473.1"/>
    <property type="molecule type" value="Genomic_DNA"/>
</dbReference>
<feature type="region of interest" description="Disordered" evidence="1">
    <location>
        <begin position="47"/>
        <end position="201"/>
    </location>
</feature>
<organism evidence="4 5">
    <name type="scientific">Rhodocyclus tenuis</name>
    <name type="common">Rhodospirillum tenue</name>
    <dbReference type="NCBI Taxonomy" id="1066"/>
    <lineage>
        <taxon>Bacteria</taxon>
        <taxon>Pseudomonadati</taxon>
        <taxon>Pseudomonadota</taxon>
        <taxon>Betaproteobacteria</taxon>
        <taxon>Rhodocyclales</taxon>
        <taxon>Rhodocyclaceae</taxon>
        <taxon>Rhodocyclus</taxon>
    </lineage>
</organism>
<evidence type="ECO:0000259" key="3">
    <source>
        <dbReference type="Pfam" id="PF05036"/>
    </source>
</evidence>
<feature type="domain" description="SPOR" evidence="3">
    <location>
        <begin position="204"/>
        <end position="266"/>
    </location>
</feature>
<feature type="compositionally biased region" description="Low complexity" evidence="1">
    <location>
        <begin position="70"/>
        <end position="82"/>
    </location>
</feature>
<comment type="caution">
    <text evidence="4">The sequence shown here is derived from an EMBL/GenBank/DDBJ whole genome shotgun (WGS) entry which is preliminary data.</text>
</comment>
<dbReference type="OrthoDB" id="5298834at2"/>
<gene>
    <name evidence="4" type="ORF">GHK24_11890</name>
</gene>
<protein>
    <submittedName>
        <fullName evidence="4">SPOR domain-containing protein</fullName>
    </submittedName>
</protein>